<dbReference type="InterPro" id="IPR013517">
    <property type="entry name" value="FG-GAP"/>
</dbReference>
<gene>
    <name evidence="4" type="ORF">DJ568_00150</name>
</gene>
<protein>
    <recommendedName>
        <fullName evidence="3">IPT/TIG domain-containing protein</fullName>
    </recommendedName>
</protein>
<feature type="domain" description="IPT/TIG" evidence="3">
    <location>
        <begin position="24"/>
        <end position="107"/>
    </location>
</feature>
<dbReference type="CDD" id="cd00603">
    <property type="entry name" value="IPT_PCSR"/>
    <property type="match status" value="2"/>
</dbReference>
<dbReference type="Pfam" id="PF01833">
    <property type="entry name" value="TIG"/>
    <property type="match status" value="3"/>
</dbReference>
<feature type="signal peptide" evidence="2">
    <location>
        <begin position="1"/>
        <end position="22"/>
    </location>
</feature>
<dbReference type="InterPro" id="IPR002909">
    <property type="entry name" value="IPT_dom"/>
</dbReference>
<dbReference type="SUPFAM" id="SSF69318">
    <property type="entry name" value="Integrin alpha N-terminal domain"/>
    <property type="match status" value="4"/>
</dbReference>
<evidence type="ECO:0000313" key="5">
    <source>
        <dbReference type="Proteomes" id="UP000253209"/>
    </source>
</evidence>
<dbReference type="Pfam" id="PF13585">
    <property type="entry name" value="CHU_C"/>
    <property type="match status" value="1"/>
</dbReference>
<evidence type="ECO:0000313" key="4">
    <source>
        <dbReference type="EMBL" id="RCH56313.1"/>
    </source>
</evidence>
<dbReference type="SMART" id="SM00429">
    <property type="entry name" value="IPT"/>
    <property type="match status" value="3"/>
</dbReference>
<reference evidence="4 5" key="1">
    <citation type="submission" date="2018-05" db="EMBL/GenBank/DDBJ databases">
        <title>Mucilaginibacter hurinus sp. nov., isolated from briquette warehouse soil.</title>
        <authorList>
            <person name="Choi L."/>
        </authorList>
    </citation>
    <scope>NUCLEOTIDE SEQUENCE [LARGE SCALE GENOMIC DNA]</scope>
    <source>
        <strain evidence="4 5">ZR32</strain>
    </source>
</reference>
<comment type="caution">
    <text evidence="4">The sequence shown here is derived from an EMBL/GenBank/DDBJ whole genome shotgun (WGS) entry which is preliminary data.</text>
</comment>
<dbReference type="Gene3D" id="2.130.10.130">
    <property type="entry name" value="Integrin alpha, N-terminal"/>
    <property type="match status" value="4"/>
</dbReference>
<evidence type="ECO:0000259" key="3">
    <source>
        <dbReference type="SMART" id="SM00429"/>
    </source>
</evidence>
<accession>A0A367GUE9</accession>
<dbReference type="SUPFAM" id="SSF81296">
    <property type="entry name" value="E set domains"/>
    <property type="match status" value="3"/>
</dbReference>
<organism evidence="4 5">
    <name type="scientific">Mucilaginibacter hurinus</name>
    <dbReference type="NCBI Taxonomy" id="2201324"/>
    <lineage>
        <taxon>Bacteria</taxon>
        <taxon>Pseudomonadati</taxon>
        <taxon>Bacteroidota</taxon>
        <taxon>Sphingobacteriia</taxon>
        <taxon>Sphingobacteriales</taxon>
        <taxon>Sphingobacteriaceae</taxon>
        <taxon>Mucilaginibacter</taxon>
    </lineage>
</organism>
<dbReference type="Pfam" id="PF13517">
    <property type="entry name" value="FG-GAP_3"/>
    <property type="match status" value="8"/>
</dbReference>
<dbReference type="RefSeq" id="WP_114003211.1">
    <property type="nucleotide sequence ID" value="NZ_QGDC01000001.1"/>
</dbReference>
<dbReference type="EMBL" id="QGDC01000001">
    <property type="protein sequence ID" value="RCH56313.1"/>
    <property type="molecule type" value="Genomic_DNA"/>
</dbReference>
<dbReference type="InterPro" id="IPR028994">
    <property type="entry name" value="Integrin_alpha_N"/>
</dbReference>
<dbReference type="PANTHER" id="PTHR46580:SF4">
    <property type="entry name" value="ATP_GTP-BINDING PROTEIN"/>
    <property type="match status" value="1"/>
</dbReference>
<sequence length="1522" mass="161038">MKRIYYALLAVLLSTELNTASAQAPTINSFSPASGATGTAITINGTNFSANKAENVVYLGLGRATVQSATTTKLVVTAPATATYGPLQVINTNTKQVVYYRKPFKLTFSNANYTGLVFKEPQDLLVNPPWSVKLADIDGDGKTDMITSAGIHRNTSSGGNSSFAAPVAFPHGIYDIADVDLDGKPDMICAEMTGIAVYKNNSTPGSITTSSFTLTATASFANEVVWGYGPSEVEIADMDGDGRPDMVARYSYSITGYEFTHYGLLYYRNTSSGNSLSFAQAVNSKGSAASSSIALADVNGDNKTDIVLGEGLGISVFKNTATPGTLNNSSFVKSTLQTDGVLPGNMQVQDIDGDGNLDIIGLAGAGNFIFMRNTTATGTQNISFAPKVSLSGGPQGTETYYYEYNLSAGDFDGDGKPDLLMLNTSNSQLQLFRNTATKGTLDQGSFEPVEIVQTEGASATALGDMNGDSRPDLLVWYNSNYPGYPEARLRLYTNITGGPAPEIASFSPARGPVGTEVTINGNGFSSHIADNRAYLGTTPLNIIAATNTQLKVVIPAGIVYGPFSVVNLRNHLSTVSKLQFNITHPAATIIPKSKVTPLAFNADLSKVADIDGDGVPDLVTMDNSLRVYRNVTTPTADSVIYAAPANFTTGQRNNMVLADITGDGKPDVIAGSYQDNTVMVLVNTSTVGNINFSLPSTRQLGGTVWSKPNEIAVGDIDGDGRPDIVVADEDRIVFLHMATTRGLAIFGNVYAFVTGYKHKAVKLADIDGDGKLDVITASKNSPIMFIARNRSVPGTISASSFDGPVAIATTDVPNGVNTADIDSDGKPDIIINYISGNAFGVYRNKSIQGSINSASLAAGINIPGQGASSIIIMDADGDGKPDILAPYAAGSKIFRNNSSAGNITAASFLPLSSDIKFTEGLAADMNNDGRQDIVSGDKIWLNGAKSVTITKPVIASFNPLTARTGESVTLNGENFGARSADNIVYFGAVQAEVTEATPNKLVVRVPAGATYETVSVINKTTGLTGNSSRYFVKTLSSPKSTIEQADFEPPVDLDTKNAGLSWGIGSTLKDIDGDGRPDLAGWSANGIAVMQNKSSVGTFNFPSITPLNSAPLNFTEVAIIIDDIDNDGRQDIIYVAKYLTGSMCTITILRNISNGGNITASSFAPAINIQVPAGVIYALLTADIDRDGRKEIIVNIADKVYIYQNKTTPGTVNASSFAAAPHVISGKFDVKVADVDMDGYPDLLTTNATMKSVVGDAVRVYRNKAIKGVIDRYSFDVPVDFKMNMDIEGLTISDINADGKPDVLARAYGNNALMVMINATQGKALSLQAINRFQLLGLVHNAADINGDGKVDLIGSMDKYAELITNKYTSGWIAPSSYAVNRLTGKGWISQVCDMDGDGRYDLISINGNKISILRYNPVVALSSNRATADVTAITAVSPNGDGVNDVFTIDGIDKHPQNTVLITNSRGIKIFEAKGYNNASVAFNGYSTTGVRQEAGTYFYTVSYTDKGVQQHKSGYLVLKY</sequence>
<keyword evidence="1 2" id="KW-0732">Signal</keyword>
<feature type="domain" description="IPT/TIG" evidence="3">
    <location>
        <begin position="951"/>
        <end position="1031"/>
    </location>
</feature>
<feature type="domain" description="IPT/TIG" evidence="3">
    <location>
        <begin position="500"/>
        <end position="583"/>
    </location>
</feature>
<dbReference type="PANTHER" id="PTHR46580">
    <property type="entry name" value="SENSOR KINASE-RELATED"/>
    <property type="match status" value="1"/>
</dbReference>
<proteinExistence type="predicted"/>
<dbReference type="Proteomes" id="UP000253209">
    <property type="component" value="Unassembled WGS sequence"/>
</dbReference>
<dbReference type="Gene3D" id="2.60.40.10">
    <property type="entry name" value="Immunoglobulins"/>
    <property type="match status" value="3"/>
</dbReference>
<dbReference type="InterPro" id="IPR013783">
    <property type="entry name" value="Ig-like_fold"/>
</dbReference>
<keyword evidence="5" id="KW-1185">Reference proteome</keyword>
<dbReference type="OrthoDB" id="1110382at2"/>
<evidence type="ECO:0000256" key="2">
    <source>
        <dbReference type="SAM" id="SignalP"/>
    </source>
</evidence>
<feature type="chain" id="PRO_5016752163" description="IPT/TIG domain-containing protein" evidence="2">
    <location>
        <begin position="23"/>
        <end position="1522"/>
    </location>
</feature>
<name>A0A367GUE9_9SPHI</name>
<dbReference type="InterPro" id="IPR014756">
    <property type="entry name" value="Ig_E-set"/>
</dbReference>
<evidence type="ECO:0000256" key="1">
    <source>
        <dbReference type="ARBA" id="ARBA00022729"/>
    </source>
</evidence>